<name>A0A2I0I5V4_PUNGR</name>
<gene>
    <name evidence="1" type="ORF">CRG98_040547</name>
</gene>
<dbReference type="Proteomes" id="UP000233551">
    <property type="component" value="Unassembled WGS sequence"/>
</dbReference>
<keyword evidence="2" id="KW-1185">Reference proteome</keyword>
<comment type="caution">
    <text evidence="1">The sequence shown here is derived from an EMBL/GenBank/DDBJ whole genome shotgun (WGS) entry which is preliminary data.</text>
</comment>
<evidence type="ECO:0000313" key="1">
    <source>
        <dbReference type="EMBL" id="PKI39060.1"/>
    </source>
</evidence>
<protein>
    <submittedName>
        <fullName evidence="1">Uncharacterized protein</fullName>
    </submittedName>
</protein>
<reference evidence="1 2" key="1">
    <citation type="submission" date="2017-11" db="EMBL/GenBank/DDBJ databases">
        <title>De-novo sequencing of pomegranate (Punica granatum L.) genome.</title>
        <authorList>
            <person name="Akparov Z."/>
            <person name="Amiraslanov A."/>
            <person name="Hajiyeva S."/>
            <person name="Abbasov M."/>
            <person name="Kaur K."/>
            <person name="Hamwieh A."/>
            <person name="Solovyev V."/>
            <person name="Salamov A."/>
            <person name="Braich B."/>
            <person name="Kosarev P."/>
            <person name="Mahmoud A."/>
            <person name="Hajiyev E."/>
            <person name="Babayeva S."/>
            <person name="Izzatullayeva V."/>
            <person name="Mammadov A."/>
            <person name="Mammadov A."/>
            <person name="Sharifova S."/>
            <person name="Ojaghi J."/>
            <person name="Eynullazada K."/>
            <person name="Bayramov B."/>
            <person name="Abdulazimova A."/>
            <person name="Shahmuradov I."/>
        </authorList>
    </citation>
    <scope>NUCLEOTIDE SEQUENCE [LARGE SCALE GENOMIC DNA]</scope>
    <source>
        <strain evidence="2">cv. AG2017</strain>
        <tissue evidence="1">Leaf</tissue>
    </source>
</reference>
<evidence type="ECO:0000313" key="2">
    <source>
        <dbReference type="Proteomes" id="UP000233551"/>
    </source>
</evidence>
<accession>A0A2I0I5V4</accession>
<sequence length="149" mass="16074">MSQDLFETNLKIRVDLKNKNAGRVGPDCDGPRSGGGWTGLNWFEWAGLAIGPKEFGLRGGGSSRAGLLLKRAGPLEDWAGPPEAVWATGLSCYLCWPGEEELAVSKITKQKRRREVVRGGRVARVAVRGKLEAGWGAEGVEVRESGRVS</sequence>
<dbReference type="EMBL" id="PGOL01003911">
    <property type="protein sequence ID" value="PKI39060.1"/>
    <property type="molecule type" value="Genomic_DNA"/>
</dbReference>
<dbReference type="AlphaFoldDB" id="A0A2I0I5V4"/>
<proteinExistence type="predicted"/>
<organism evidence="1 2">
    <name type="scientific">Punica granatum</name>
    <name type="common">Pomegranate</name>
    <dbReference type="NCBI Taxonomy" id="22663"/>
    <lineage>
        <taxon>Eukaryota</taxon>
        <taxon>Viridiplantae</taxon>
        <taxon>Streptophyta</taxon>
        <taxon>Embryophyta</taxon>
        <taxon>Tracheophyta</taxon>
        <taxon>Spermatophyta</taxon>
        <taxon>Magnoliopsida</taxon>
        <taxon>eudicotyledons</taxon>
        <taxon>Gunneridae</taxon>
        <taxon>Pentapetalae</taxon>
        <taxon>rosids</taxon>
        <taxon>malvids</taxon>
        <taxon>Myrtales</taxon>
        <taxon>Lythraceae</taxon>
        <taxon>Punica</taxon>
    </lineage>
</organism>